<evidence type="ECO:0000256" key="3">
    <source>
        <dbReference type="ARBA" id="ARBA00022448"/>
    </source>
</evidence>
<name>A0AAD5PKH3_9FUNG</name>
<dbReference type="InterPro" id="IPR050931">
    <property type="entry name" value="Mito_Protein_Transport_Metaxin"/>
</dbReference>
<dbReference type="EMBL" id="JAIXMP010000001">
    <property type="protein sequence ID" value="KAI9278323.1"/>
    <property type="molecule type" value="Genomic_DNA"/>
</dbReference>
<evidence type="ECO:0000256" key="2">
    <source>
        <dbReference type="ARBA" id="ARBA00009170"/>
    </source>
</evidence>
<protein>
    <submittedName>
        <fullName evidence="10">Outer mitochondrial membrane transport complex protein-domain-containing protein</fullName>
    </submittedName>
</protein>
<dbReference type="InterPro" id="IPR036282">
    <property type="entry name" value="Glutathione-S-Trfase_C_sf"/>
</dbReference>
<dbReference type="CDD" id="cd03054">
    <property type="entry name" value="GST_N_Metaxin"/>
    <property type="match status" value="1"/>
</dbReference>
<evidence type="ECO:0000313" key="10">
    <source>
        <dbReference type="EMBL" id="KAI9278323.1"/>
    </source>
</evidence>
<evidence type="ECO:0000256" key="6">
    <source>
        <dbReference type="ARBA" id="ARBA00023128"/>
    </source>
</evidence>
<dbReference type="InterPro" id="IPR019564">
    <property type="entry name" value="Sam37/metaxin_N"/>
</dbReference>
<reference evidence="10" key="2">
    <citation type="submission" date="2023-02" db="EMBL/GenBank/DDBJ databases">
        <authorList>
            <consortium name="DOE Joint Genome Institute"/>
            <person name="Mondo S.J."/>
            <person name="Chang Y."/>
            <person name="Wang Y."/>
            <person name="Ahrendt S."/>
            <person name="Andreopoulos W."/>
            <person name="Barry K."/>
            <person name="Beard J."/>
            <person name="Benny G.L."/>
            <person name="Blankenship S."/>
            <person name="Bonito G."/>
            <person name="Cuomo C."/>
            <person name="Desiro A."/>
            <person name="Gervers K.A."/>
            <person name="Hundley H."/>
            <person name="Kuo A."/>
            <person name="LaButti K."/>
            <person name="Lang B.F."/>
            <person name="Lipzen A."/>
            <person name="O'Donnell K."/>
            <person name="Pangilinan J."/>
            <person name="Reynolds N."/>
            <person name="Sandor L."/>
            <person name="Smith M.W."/>
            <person name="Tsang A."/>
            <person name="Grigoriev I.V."/>
            <person name="Stajich J.E."/>
            <person name="Spatafora J.W."/>
        </authorList>
    </citation>
    <scope>NUCLEOTIDE SEQUENCE</scope>
    <source>
        <strain evidence="10">RSA 2281</strain>
    </source>
</reference>
<keyword evidence="6" id="KW-0496">Mitochondrion</keyword>
<keyword evidence="8" id="KW-0812">Transmembrane</keyword>
<dbReference type="InterPro" id="IPR010987">
    <property type="entry name" value="Glutathione-S-Trfase_C-like"/>
</dbReference>
<dbReference type="SFLD" id="SFLDS00019">
    <property type="entry name" value="Glutathione_Transferase_(cytos"/>
    <property type="match status" value="1"/>
</dbReference>
<dbReference type="Pfam" id="PF10568">
    <property type="entry name" value="Tom37"/>
    <property type="match status" value="1"/>
</dbReference>
<dbReference type="AlphaFoldDB" id="A0AAD5PKH3"/>
<comment type="caution">
    <text evidence="10">The sequence shown here is derived from an EMBL/GenBank/DDBJ whole genome shotgun (WGS) entry which is preliminary data.</text>
</comment>
<dbReference type="Pfam" id="PF17171">
    <property type="entry name" value="GST_C_6"/>
    <property type="match status" value="1"/>
</dbReference>
<keyword evidence="8" id="KW-1133">Transmembrane helix</keyword>
<sequence>MSAMQLYVWSPALNAPSIDPKCIIIEAYLRLLDVDFTVVHANDPQYSPTGELPLLKDKSTWIAGVDRIISHLGKRGFDGNRDLSPEQKAEYLAYSALAQEKLYDCLLFTWYADMTNFIKNIRPTYAEILPFPARYLVPIQLKKSAKARLAKYNVEIKDDDKGVPQNEVEEMKELQRSGWHYMYRLVRETYGVLESQLGDKEFMFGDRPTTLDCIVFGQLALHIYPNLSHRRLQHILTTEYPRLASYCNRIKNLYFSSEQPRSEISEDVPSMWRTLWNNPRAFLSNIKDDVTAYMGNEEGEEKKERSQAQLEFERKRIWSIAGGVTFLLAYVIYNGIVSVEFGDDDDDEEYEYEYVDDGVGGDYDYEEDILEEEL</sequence>
<dbReference type="PROSITE" id="PS50405">
    <property type="entry name" value="GST_CTER"/>
    <property type="match status" value="1"/>
</dbReference>
<dbReference type="Gene3D" id="1.20.1050.10">
    <property type="match status" value="1"/>
</dbReference>
<dbReference type="Proteomes" id="UP001209540">
    <property type="component" value="Unassembled WGS sequence"/>
</dbReference>
<proteinExistence type="inferred from homology"/>
<dbReference type="GO" id="GO:0001401">
    <property type="term" value="C:SAM complex"/>
    <property type="evidence" value="ECO:0007669"/>
    <property type="project" value="InterPro"/>
</dbReference>
<evidence type="ECO:0000256" key="1">
    <source>
        <dbReference type="ARBA" id="ARBA00004294"/>
    </source>
</evidence>
<organism evidence="10 11">
    <name type="scientific">Phascolomyces articulosus</name>
    <dbReference type="NCBI Taxonomy" id="60185"/>
    <lineage>
        <taxon>Eukaryota</taxon>
        <taxon>Fungi</taxon>
        <taxon>Fungi incertae sedis</taxon>
        <taxon>Mucoromycota</taxon>
        <taxon>Mucoromycotina</taxon>
        <taxon>Mucoromycetes</taxon>
        <taxon>Mucorales</taxon>
        <taxon>Lichtheimiaceae</taxon>
        <taxon>Phascolomyces</taxon>
    </lineage>
</organism>
<keyword evidence="5" id="KW-0653">Protein transport</keyword>
<dbReference type="InterPro" id="IPR040079">
    <property type="entry name" value="Glutathione_S-Trfase"/>
</dbReference>
<keyword evidence="11" id="KW-1185">Reference proteome</keyword>
<accession>A0AAD5PKH3</accession>
<dbReference type="InterPro" id="IPR033468">
    <property type="entry name" value="Metaxin_GST"/>
</dbReference>
<keyword evidence="7 8" id="KW-0472">Membrane</keyword>
<dbReference type="SFLD" id="SFLDG01180">
    <property type="entry name" value="SUF1"/>
    <property type="match status" value="1"/>
</dbReference>
<keyword evidence="4" id="KW-1000">Mitochondrion outer membrane</keyword>
<feature type="transmembrane region" description="Helical" evidence="8">
    <location>
        <begin position="317"/>
        <end position="336"/>
    </location>
</feature>
<comment type="subcellular location">
    <subcellularLocation>
        <location evidence="1">Mitochondrion outer membrane</location>
    </subcellularLocation>
</comment>
<evidence type="ECO:0000313" key="11">
    <source>
        <dbReference type="Proteomes" id="UP001209540"/>
    </source>
</evidence>
<feature type="domain" description="GST C-terminal" evidence="9">
    <location>
        <begin position="84"/>
        <end position="271"/>
    </location>
</feature>
<dbReference type="GO" id="GO:0015031">
    <property type="term" value="P:protein transport"/>
    <property type="evidence" value="ECO:0007669"/>
    <property type="project" value="UniProtKB-KW"/>
</dbReference>
<evidence type="ECO:0000256" key="8">
    <source>
        <dbReference type="SAM" id="Phobius"/>
    </source>
</evidence>
<evidence type="ECO:0000256" key="7">
    <source>
        <dbReference type="ARBA" id="ARBA00023136"/>
    </source>
</evidence>
<dbReference type="GO" id="GO:0007005">
    <property type="term" value="P:mitochondrion organization"/>
    <property type="evidence" value="ECO:0007669"/>
    <property type="project" value="TreeGrafter"/>
</dbReference>
<evidence type="ECO:0000259" key="9">
    <source>
        <dbReference type="PROSITE" id="PS50405"/>
    </source>
</evidence>
<evidence type="ECO:0000256" key="5">
    <source>
        <dbReference type="ARBA" id="ARBA00022927"/>
    </source>
</evidence>
<dbReference type="SUPFAM" id="SSF47616">
    <property type="entry name" value="GST C-terminal domain-like"/>
    <property type="match status" value="1"/>
</dbReference>
<evidence type="ECO:0000256" key="4">
    <source>
        <dbReference type="ARBA" id="ARBA00022787"/>
    </source>
</evidence>
<gene>
    <name evidence="10" type="ORF">BDA99DRAFT_491849</name>
</gene>
<reference evidence="10" key="1">
    <citation type="journal article" date="2022" name="IScience">
        <title>Evolution of zygomycete secretomes and the origins of terrestrial fungal ecologies.</title>
        <authorList>
            <person name="Chang Y."/>
            <person name="Wang Y."/>
            <person name="Mondo S."/>
            <person name="Ahrendt S."/>
            <person name="Andreopoulos W."/>
            <person name="Barry K."/>
            <person name="Beard J."/>
            <person name="Benny G.L."/>
            <person name="Blankenship S."/>
            <person name="Bonito G."/>
            <person name="Cuomo C."/>
            <person name="Desiro A."/>
            <person name="Gervers K.A."/>
            <person name="Hundley H."/>
            <person name="Kuo A."/>
            <person name="LaButti K."/>
            <person name="Lang B.F."/>
            <person name="Lipzen A."/>
            <person name="O'Donnell K."/>
            <person name="Pangilinan J."/>
            <person name="Reynolds N."/>
            <person name="Sandor L."/>
            <person name="Smith M.E."/>
            <person name="Tsang A."/>
            <person name="Grigoriev I.V."/>
            <person name="Stajich J.E."/>
            <person name="Spatafora J.W."/>
        </authorList>
    </citation>
    <scope>NUCLEOTIDE SEQUENCE</scope>
    <source>
        <strain evidence="10">RSA 2281</strain>
    </source>
</reference>
<dbReference type="PANTHER" id="PTHR12289">
    <property type="entry name" value="METAXIN RELATED"/>
    <property type="match status" value="1"/>
</dbReference>
<dbReference type="PANTHER" id="PTHR12289:SF41">
    <property type="entry name" value="FAILED AXON CONNECTIONS-RELATED"/>
    <property type="match status" value="1"/>
</dbReference>
<keyword evidence="3" id="KW-0813">Transport</keyword>
<comment type="similarity">
    <text evidence="2">Belongs to the metaxin family.</text>
</comment>